<keyword evidence="7" id="KW-1185">Reference proteome</keyword>
<dbReference type="AlphaFoldDB" id="A0A316EVX7"/>
<gene>
    <name evidence="6" type="ORF">C7419_101701</name>
</gene>
<keyword evidence="4" id="KW-0449">Lipoprotein</keyword>
<protein>
    <submittedName>
        <fullName evidence="6">Membrane-bound inhibitor of C-type lysozyme</fullName>
    </submittedName>
</protein>
<keyword evidence="2" id="KW-0472">Membrane</keyword>
<organism evidence="6 7">
    <name type="scientific">Cupriavidus plantarum</name>
    <dbReference type="NCBI Taxonomy" id="942865"/>
    <lineage>
        <taxon>Bacteria</taxon>
        <taxon>Pseudomonadati</taxon>
        <taxon>Pseudomonadota</taxon>
        <taxon>Betaproteobacteria</taxon>
        <taxon>Burkholderiales</taxon>
        <taxon>Burkholderiaceae</taxon>
        <taxon>Cupriavidus</taxon>
    </lineage>
</organism>
<evidence type="ECO:0000259" key="5">
    <source>
        <dbReference type="Pfam" id="PF09864"/>
    </source>
</evidence>
<evidence type="ECO:0000256" key="3">
    <source>
        <dbReference type="ARBA" id="ARBA00023139"/>
    </source>
</evidence>
<evidence type="ECO:0000256" key="1">
    <source>
        <dbReference type="ARBA" id="ARBA00022729"/>
    </source>
</evidence>
<name>A0A316EVX7_9BURK</name>
<keyword evidence="1" id="KW-0732">Signal</keyword>
<evidence type="ECO:0000256" key="2">
    <source>
        <dbReference type="ARBA" id="ARBA00023136"/>
    </source>
</evidence>
<dbReference type="RefSeq" id="WP_258307842.1">
    <property type="nucleotide sequence ID" value="NZ_JBEFLL010000016.1"/>
</dbReference>
<dbReference type="Gene3D" id="2.40.128.200">
    <property type="match status" value="1"/>
</dbReference>
<comment type="caution">
    <text evidence="6">The sequence shown here is derived from an EMBL/GenBank/DDBJ whole genome shotgun (WGS) entry which is preliminary data.</text>
</comment>
<feature type="domain" description="C-type lysozyme inhibitor" evidence="5">
    <location>
        <begin position="59"/>
        <end position="124"/>
    </location>
</feature>
<dbReference type="Proteomes" id="UP000245754">
    <property type="component" value="Unassembled WGS sequence"/>
</dbReference>
<dbReference type="SUPFAM" id="SSF141488">
    <property type="entry name" value="YdhA-like"/>
    <property type="match status" value="1"/>
</dbReference>
<dbReference type="Pfam" id="PF09864">
    <property type="entry name" value="MliC"/>
    <property type="match status" value="1"/>
</dbReference>
<evidence type="ECO:0000256" key="4">
    <source>
        <dbReference type="ARBA" id="ARBA00023288"/>
    </source>
</evidence>
<reference evidence="6 7" key="1">
    <citation type="submission" date="2018-05" db="EMBL/GenBank/DDBJ databases">
        <title>Genomic Encyclopedia of Type Strains, Phase IV (KMG-V): Genome sequencing to study the core and pangenomes of soil and plant-associated prokaryotes.</title>
        <authorList>
            <person name="Whitman W."/>
        </authorList>
    </citation>
    <scope>NUCLEOTIDE SEQUENCE [LARGE SCALE GENOMIC DNA]</scope>
    <source>
        <strain evidence="6 7">SLV-132</strain>
    </source>
</reference>
<proteinExistence type="predicted"/>
<dbReference type="EMBL" id="QGGT01000001">
    <property type="protein sequence ID" value="PWK36834.1"/>
    <property type="molecule type" value="Genomic_DNA"/>
</dbReference>
<dbReference type="InterPro" id="IPR036328">
    <property type="entry name" value="MliC_sf"/>
</dbReference>
<accession>A0A316EVX7</accession>
<sequence>MHARTHARMHLWKAFAHATPAWLAVMAMVVTLTLAGIAPASAQPRLDNLRFKENRAVSYQCDGGRRLAVRYLNGDGNQLALMRIDDKPMVFVNVMSGSGARYVGGRYEWWTKGEDGNLRDLMGAQDAPPVFANCHAVR</sequence>
<dbReference type="InterPro" id="IPR018660">
    <property type="entry name" value="MliC"/>
</dbReference>
<evidence type="ECO:0000313" key="6">
    <source>
        <dbReference type="EMBL" id="PWK36834.1"/>
    </source>
</evidence>
<keyword evidence="3" id="KW-0564">Palmitate</keyword>
<evidence type="ECO:0000313" key="7">
    <source>
        <dbReference type="Proteomes" id="UP000245754"/>
    </source>
</evidence>